<reference evidence="1" key="1">
    <citation type="journal article" date="2020" name="G3 (Bethesda)">
        <title>High-Quality Assemblies for Three Invasive Social Wasps from the &lt;i&gt;Vespula&lt;/i&gt; Genus.</title>
        <authorList>
            <person name="Harrop T.W.R."/>
            <person name="Guhlin J."/>
            <person name="McLaughlin G.M."/>
            <person name="Permina E."/>
            <person name="Stockwell P."/>
            <person name="Gilligan J."/>
            <person name="Le Lec M.F."/>
            <person name="Gruber M.A.M."/>
            <person name="Quinn O."/>
            <person name="Lovegrove M."/>
            <person name="Duncan E.J."/>
            <person name="Remnant E.J."/>
            <person name="Van Eeckhoven J."/>
            <person name="Graham B."/>
            <person name="Knapp R.A."/>
            <person name="Langford K.W."/>
            <person name="Kronenberg Z."/>
            <person name="Press M.O."/>
            <person name="Eacker S.M."/>
            <person name="Wilson-Rankin E.E."/>
            <person name="Purcell J."/>
            <person name="Lester P.J."/>
            <person name="Dearden P.K."/>
        </authorList>
    </citation>
    <scope>NUCLEOTIDE SEQUENCE</scope>
    <source>
        <strain evidence="1">Marl-1</strain>
    </source>
</reference>
<sequence length="70" mass="7547">MNNIKMIPPTTGQQQPAKTLFSTTQICCLHVNKKANDAGDSKMALVDEVTGALNLTRSTYSSESECSVKV</sequence>
<protein>
    <submittedName>
        <fullName evidence="1">Uncharacterized protein</fullName>
    </submittedName>
</protein>
<comment type="caution">
    <text evidence="1">The sequence shown here is derived from an EMBL/GenBank/DDBJ whole genome shotgun (WGS) entry which is preliminary data.</text>
</comment>
<accession>A0A834KI40</accession>
<gene>
    <name evidence="1" type="ORF">HZH66_004115</name>
</gene>
<keyword evidence="2" id="KW-1185">Reference proteome</keyword>
<proteinExistence type="predicted"/>
<dbReference type="Proteomes" id="UP000614350">
    <property type="component" value="Unassembled WGS sequence"/>
</dbReference>
<dbReference type="AlphaFoldDB" id="A0A834KI40"/>
<name>A0A834KI40_VESVU</name>
<evidence type="ECO:0000313" key="1">
    <source>
        <dbReference type="EMBL" id="KAF7405209.1"/>
    </source>
</evidence>
<dbReference type="EMBL" id="JACSEA010000003">
    <property type="protein sequence ID" value="KAF7405209.1"/>
    <property type="molecule type" value="Genomic_DNA"/>
</dbReference>
<organism evidence="1 2">
    <name type="scientific">Vespula vulgaris</name>
    <name type="common">Yellow jacket</name>
    <name type="synonym">Wasp</name>
    <dbReference type="NCBI Taxonomy" id="7454"/>
    <lineage>
        <taxon>Eukaryota</taxon>
        <taxon>Metazoa</taxon>
        <taxon>Ecdysozoa</taxon>
        <taxon>Arthropoda</taxon>
        <taxon>Hexapoda</taxon>
        <taxon>Insecta</taxon>
        <taxon>Pterygota</taxon>
        <taxon>Neoptera</taxon>
        <taxon>Endopterygota</taxon>
        <taxon>Hymenoptera</taxon>
        <taxon>Apocrita</taxon>
        <taxon>Aculeata</taxon>
        <taxon>Vespoidea</taxon>
        <taxon>Vespidae</taxon>
        <taxon>Vespinae</taxon>
        <taxon>Vespula</taxon>
    </lineage>
</organism>
<evidence type="ECO:0000313" key="2">
    <source>
        <dbReference type="Proteomes" id="UP000614350"/>
    </source>
</evidence>